<evidence type="ECO:0000256" key="6">
    <source>
        <dbReference type="ARBA" id="ARBA00023015"/>
    </source>
</evidence>
<evidence type="ECO:0000259" key="13">
    <source>
        <dbReference type="PROSITE" id="PS50157"/>
    </source>
</evidence>
<evidence type="ECO:0000256" key="5">
    <source>
        <dbReference type="ARBA" id="ARBA00022833"/>
    </source>
</evidence>
<feature type="region of interest" description="Disordered" evidence="11">
    <location>
        <begin position="821"/>
        <end position="845"/>
    </location>
</feature>
<proteinExistence type="predicted"/>
<dbReference type="InterPro" id="IPR013087">
    <property type="entry name" value="Znf_C2H2_type"/>
</dbReference>
<keyword evidence="8" id="KW-0804">Transcription</keyword>
<keyword evidence="4 10" id="KW-0863">Zinc-finger</keyword>
<dbReference type="PANTHER" id="PTHR46105:SF5">
    <property type="entry name" value="ZINC FINGER AND BTB DOMAIN-CONTAINING PROTEIN 44 ISOFORM X1"/>
    <property type="match status" value="1"/>
</dbReference>
<evidence type="ECO:0000259" key="12">
    <source>
        <dbReference type="PROSITE" id="PS50097"/>
    </source>
</evidence>
<protein>
    <submittedName>
        <fullName evidence="14">Uncharacterized protein</fullName>
    </submittedName>
</protein>
<evidence type="ECO:0000256" key="11">
    <source>
        <dbReference type="SAM" id="MobiDB-lite"/>
    </source>
</evidence>
<dbReference type="InterPro" id="IPR050457">
    <property type="entry name" value="ZnFinger_BTB_dom_contain"/>
</dbReference>
<dbReference type="PANTHER" id="PTHR46105">
    <property type="entry name" value="AGAP004733-PA"/>
    <property type="match status" value="1"/>
</dbReference>
<dbReference type="PROSITE" id="PS50157">
    <property type="entry name" value="ZINC_FINGER_C2H2_2"/>
    <property type="match status" value="2"/>
</dbReference>
<dbReference type="GO" id="GO:0008270">
    <property type="term" value="F:zinc ion binding"/>
    <property type="evidence" value="ECO:0007669"/>
    <property type="project" value="UniProtKB-KW"/>
</dbReference>
<feature type="compositionally biased region" description="Polar residues" evidence="11">
    <location>
        <begin position="833"/>
        <end position="842"/>
    </location>
</feature>
<gene>
    <name evidence="14" type="ORF">NP493_772g01005</name>
</gene>
<evidence type="ECO:0000256" key="10">
    <source>
        <dbReference type="PROSITE-ProRule" id="PRU00042"/>
    </source>
</evidence>
<dbReference type="SMART" id="SM00225">
    <property type="entry name" value="BTB"/>
    <property type="match status" value="1"/>
</dbReference>
<evidence type="ECO:0000256" key="9">
    <source>
        <dbReference type="ARBA" id="ARBA00023242"/>
    </source>
</evidence>
<feature type="domain" description="C2H2-type" evidence="13">
    <location>
        <begin position="1107"/>
        <end position="1137"/>
    </location>
</feature>
<dbReference type="GO" id="GO:0000978">
    <property type="term" value="F:RNA polymerase II cis-regulatory region sequence-specific DNA binding"/>
    <property type="evidence" value="ECO:0007669"/>
    <property type="project" value="TreeGrafter"/>
</dbReference>
<dbReference type="Pfam" id="PF00651">
    <property type="entry name" value="BTB"/>
    <property type="match status" value="1"/>
</dbReference>
<dbReference type="InterPro" id="IPR036236">
    <property type="entry name" value="Znf_C2H2_sf"/>
</dbReference>
<keyword evidence="2" id="KW-0479">Metal-binding</keyword>
<dbReference type="InterPro" id="IPR000210">
    <property type="entry name" value="BTB/POZ_dom"/>
</dbReference>
<evidence type="ECO:0000256" key="8">
    <source>
        <dbReference type="ARBA" id="ARBA00023163"/>
    </source>
</evidence>
<feature type="compositionally biased region" description="Basic and acidic residues" evidence="11">
    <location>
        <begin position="339"/>
        <end position="354"/>
    </location>
</feature>
<dbReference type="Gene3D" id="3.30.160.60">
    <property type="entry name" value="Classic Zinc Finger"/>
    <property type="match status" value="1"/>
</dbReference>
<dbReference type="SMART" id="SM00355">
    <property type="entry name" value="ZnF_C2H2"/>
    <property type="match status" value="2"/>
</dbReference>
<keyword evidence="7" id="KW-0238">DNA-binding</keyword>
<dbReference type="PROSITE" id="PS00028">
    <property type="entry name" value="ZINC_FINGER_C2H2_1"/>
    <property type="match status" value="2"/>
</dbReference>
<dbReference type="SUPFAM" id="SSF54695">
    <property type="entry name" value="POZ domain"/>
    <property type="match status" value="1"/>
</dbReference>
<evidence type="ECO:0000256" key="4">
    <source>
        <dbReference type="ARBA" id="ARBA00022771"/>
    </source>
</evidence>
<feature type="compositionally biased region" description="Polar residues" evidence="11">
    <location>
        <begin position="327"/>
        <end position="338"/>
    </location>
</feature>
<dbReference type="PROSITE" id="PS50097">
    <property type="entry name" value="BTB"/>
    <property type="match status" value="1"/>
</dbReference>
<feature type="region of interest" description="Disordered" evidence="11">
    <location>
        <begin position="327"/>
        <end position="354"/>
    </location>
</feature>
<evidence type="ECO:0000256" key="7">
    <source>
        <dbReference type="ARBA" id="ARBA00023125"/>
    </source>
</evidence>
<comment type="subcellular location">
    <subcellularLocation>
        <location evidence="1">Nucleus</location>
    </subcellularLocation>
</comment>
<feature type="domain" description="BTB" evidence="12">
    <location>
        <begin position="889"/>
        <end position="949"/>
    </location>
</feature>
<dbReference type="CDD" id="cd18186">
    <property type="entry name" value="BTB_POZ_ZBTB_KLHL-like"/>
    <property type="match status" value="1"/>
</dbReference>
<accession>A0AAD9KNL6</accession>
<dbReference type="GO" id="GO:0005634">
    <property type="term" value="C:nucleus"/>
    <property type="evidence" value="ECO:0007669"/>
    <property type="project" value="UniProtKB-SubCell"/>
</dbReference>
<keyword evidence="15" id="KW-1185">Reference proteome</keyword>
<organism evidence="14 15">
    <name type="scientific">Ridgeia piscesae</name>
    <name type="common">Tubeworm</name>
    <dbReference type="NCBI Taxonomy" id="27915"/>
    <lineage>
        <taxon>Eukaryota</taxon>
        <taxon>Metazoa</taxon>
        <taxon>Spiralia</taxon>
        <taxon>Lophotrochozoa</taxon>
        <taxon>Annelida</taxon>
        <taxon>Polychaeta</taxon>
        <taxon>Sedentaria</taxon>
        <taxon>Canalipalpata</taxon>
        <taxon>Sabellida</taxon>
        <taxon>Siboglinidae</taxon>
        <taxon>Ridgeia</taxon>
    </lineage>
</organism>
<dbReference type="InterPro" id="IPR057456">
    <property type="entry name" value="Znf_C17orf113"/>
</dbReference>
<sequence>MDDQVDLTRGVSDTSASRDDEDKANLQLLLKKRAQDKRRQVKSYWFEQFPWLELDHERGLFFCRWCIAANRVNTMTRGKSTQMPKKHYFQQHELHSEHQSAALQFWRSVAANSSKMSCPSEGELHSNGTECATSSSSNSSLRLNVVLPETPTSCPVSALGRPSGFVSLYDHMQNPQTISENYHIPQTASPSQNYVVATPNVSAATMASGSPVASWNPGFDIGARTLGLAVDQAPIITSDLIAGLLDSNVTPKGTRKIKPVWFTVFPWLVLDSARQLFFCQYCCAANRRNIFTEGRTTANPKKDHFYKHALTADHASAALWYGENTQETGTSVSSQNSPKHVDEHSEFGSAMHDDDSRMLGKVKEEGMSSDEDWRYDAPAIAQFLREFVWLEYSVQGLLKCTACEHMGKQNSFSYGQHPGSVMRKQLVMHERLPGHTHAVCALRRTLETHTSTEGESAPEVEVKTEIIKDDSDVQPRCIRARFEELSANSGGGDVVAMAPESRPEVKAHYGDERRDNVSRSSGTPEEHNLRDWAKMIRVNRHAREQTSELTNQDILDIVKAFYAEGGTYRTALAYIRELRPKNAIEIQLTTFIESVKALETKRSVLGTIKTDGRELKSFLSRLYKYPKRRKTRTIRRVSTFGMGLRAIGHRAAHLKCQQHRVANVNAGFNTARSVETNMEPAAHGSSHLERPKAKMASAADEETIDIVVDSDEWIDFFGDVDSRDLLKAWFFEFPWLQYDVSRNRFRCKSCTAHSTVSHFTIGKSVNVPKRHTFVSHETSERHKVALKAYNANPNNKPMSIGMDTTSDATGLLRELRKSPLHVHRKWESPAQEGKQSPPSSTPAMPLVTETETESLLYHVDQPCIETTQSSWTTHFWQLANQLRHLDILCDVTLTVAPHGVNCEHEFRAHRLMLVCASDLFKTTLSSGKDRFHFEGVSPKGMKAVLDFIYGQPVHGTCSEYVDYYNAATELCVLPARTAFSKVIQDTSNNTLSTNEKQAGFTVVKDSDLNCRNLAKSVKTETVIQMTEGETRKQSVIGASDQNGPLLPSNNQTRELTKCNVSPSSILLKIKPAGRHPVRIPPVGRHSQNPRTLLVASMQNSSGSPKRYKCAKPKCRQKFARRTDLVHHLPSTHTIQKHHHCNWCHKEFLWRSSLLRHEASHVTNVVSVTSA</sequence>
<evidence type="ECO:0000256" key="3">
    <source>
        <dbReference type="ARBA" id="ARBA00022737"/>
    </source>
</evidence>
<dbReference type="Pfam" id="PF25431">
    <property type="entry name" value="zf-C17orf113"/>
    <property type="match status" value="2"/>
</dbReference>
<keyword evidence="3" id="KW-0677">Repeat</keyword>
<dbReference type="Proteomes" id="UP001209878">
    <property type="component" value="Unassembled WGS sequence"/>
</dbReference>
<reference evidence="14" key="1">
    <citation type="journal article" date="2023" name="Mol. Biol. Evol.">
        <title>Third-Generation Sequencing Reveals the Adaptive Role of the Epigenome in Three Deep-Sea Polychaetes.</title>
        <authorList>
            <person name="Perez M."/>
            <person name="Aroh O."/>
            <person name="Sun Y."/>
            <person name="Lan Y."/>
            <person name="Juniper S.K."/>
            <person name="Young C.R."/>
            <person name="Angers B."/>
            <person name="Qian P.Y."/>
        </authorList>
    </citation>
    <scope>NUCLEOTIDE SEQUENCE</scope>
    <source>
        <strain evidence="14">R07B-5</strain>
    </source>
</reference>
<evidence type="ECO:0000313" key="15">
    <source>
        <dbReference type="Proteomes" id="UP001209878"/>
    </source>
</evidence>
<dbReference type="GO" id="GO:0000981">
    <property type="term" value="F:DNA-binding transcription factor activity, RNA polymerase II-specific"/>
    <property type="evidence" value="ECO:0007669"/>
    <property type="project" value="TreeGrafter"/>
</dbReference>
<name>A0AAD9KNL6_RIDPI</name>
<dbReference type="InterPro" id="IPR011333">
    <property type="entry name" value="SKP1/BTB/POZ_sf"/>
</dbReference>
<dbReference type="EMBL" id="JAODUO010000773">
    <property type="protein sequence ID" value="KAK2174828.1"/>
    <property type="molecule type" value="Genomic_DNA"/>
</dbReference>
<keyword evidence="5" id="KW-0862">Zinc</keyword>
<evidence type="ECO:0000256" key="2">
    <source>
        <dbReference type="ARBA" id="ARBA00022723"/>
    </source>
</evidence>
<dbReference type="AlphaFoldDB" id="A0AAD9KNL6"/>
<evidence type="ECO:0000313" key="14">
    <source>
        <dbReference type="EMBL" id="KAK2174828.1"/>
    </source>
</evidence>
<comment type="caution">
    <text evidence="14">The sequence shown here is derived from an EMBL/GenBank/DDBJ whole genome shotgun (WGS) entry which is preliminary data.</text>
</comment>
<dbReference type="Gene3D" id="3.30.710.10">
    <property type="entry name" value="Potassium Channel Kv1.1, Chain A"/>
    <property type="match status" value="1"/>
</dbReference>
<keyword evidence="9" id="KW-0539">Nucleus</keyword>
<evidence type="ECO:0000256" key="1">
    <source>
        <dbReference type="ARBA" id="ARBA00004123"/>
    </source>
</evidence>
<dbReference type="SUPFAM" id="SSF57667">
    <property type="entry name" value="beta-beta-alpha zinc fingers"/>
    <property type="match status" value="1"/>
</dbReference>
<keyword evidence="6" id="KW-0805">Transcription regulation</keyword>
<feature type="domain" description="C2H2-type" evidence="13">
    <location>
        <begin position="1138"/>
        <end position="1160"/>
    </location>
</feature>